<dbReference type="Proteomes" id="UP000471147">
    <property type="component" value="Unassembled WGS sequence"/>
</dbReference>
<evidence type="ECO:0000313" key="2">
    <source>
        <dbReference type="Proteomes" id="UP000471147"/>
    </source>
</evidence>
<protein>
    <submittedName>
        <fullName evidence="1">Uncharacterized protein</fullName>
    </submittedName>
</protein>
<sequence>MSATWLAARITMVAQIAPVDQSGPRPHMHGPRMIQKQHRLMPPTETHHSTNVARNDRPFLPSSAPILTKDEFQLVQSEGRLDREFVDMSIAEFPPGPADHFREFFLPPPSKTPPSPFTLYGYSFFRTRSPKNGVSTIGQYGGSQSGFVAALSMHRPRSGESEPTTALQIRGAIAHDTPDERELAAGLRWKPARKIPVSLIFERRFRNHQTDAFAAYLAGGKSFGLPRQSNFESYFQAGLLSGKQGGPFFDLSARVDRKLGATPFVPGIGIWGGGQTGLFRIDAGPTIKSDFKIADAQFRISADWRIRIAGDAAPASGPAVTLSTSF</sequence>
<keyword evidence="2" id="KW-1185">Reference proteome</keyword>
<reference evidence="1 2" key="1">
    <citation type="submission" date="2019-01" db="EMBL/GenBank/DDBJ databases">
        <title>Sphingorhabdus lacus sp.nov., isolated from an oligotrophic freshwater lake.</title>
        <authorList>
            <person name="Park M."/>
        </authorList>
    </citation>
    <scope>NUCLEOTIDE SEQUENCE [LARGE SCALE GENOMIC DNA]</scope>
    <source>
        <strain evidence="1 2">IMCC26285</strain>
    </source>
</reference>
<accession>A0A6I4M8U5</accession>
<gene>
    <name evidence="1" type="ORF">EUU23_12555</name>
</gene>
<name>A0A6I4M8U5_9SPHN</name>
<dbReference type="AlphaFoldDB" id="A0A6I4M8U5"/>
<proteinExistence type="predicted"/>
<dbReference type="OrthoDB" id="7427399at2"/>
<evidence type="ECO:0000313" key="1">
    <source>
        <dbReference type="EMBL" id="MVZ98525.1"/>
    </source>
</evidence>
<dbReference type="RefSeq" id="WP_160354421.1">
    <property type="nucleotide sequence ID" value="NZ_SDWJ01000002.1"/>
</dbReference>
<dbReference type="EMBL" id="SDWJ01000002">
    <property type="protein sequence ID" value="MVZ98525.1"/>
    <property type="molecule type" value="Genomic_DNA"/>
</dbReference>
<organism evidence="1 2">
    <name type="scientific">Sphingorhabdus profundilacus</name>
    <dbReference type="NCBI Taxonomy" id="2509718"/>
    <lineage>
        <taxon>Bacteria</taxon>
        <taxon>Pseudomonadati</taxon>
        <taxon>Pseudomonadota</taxon>
        <taxon>Alphaproteobacteria</taxon>
        <taxon>Sphingomonadales</taxon>
        <taxon>Sphingomonadaceae</taxon>
        <taxon>Sphingorhabdus</taxon>
    </lineage>
</organism>
<comment type="caution">
    <text evidence="1">The sequence shown here is derived from an EMBL/GenBank/DDBJ whole genome shotgun (WGS) entry which is preliminary data.</text>
</comment>